<dbReference type="Proteomes" id="UP001056120">
    <property type="component" value="Linkage Group LG04"/>
</dbReference>
<evidence type="ECO:0000313" key="2">
    <source>
        <dbReference type="Proteomes" id="UP001056120"/>
    </source>
</evidence>
<accession>A0ACB9JIF8</accession>
<reference evidence="2" key="1">
    <citation type="journal article" date="2022" name="Mol. Ecol. Resour.">
        <title>The genomes of chicory, endive, great burdock and yacon provide insights into Asteraceae palaeo-polyploidization history and plant inulin production.</title>
        <authorList>
            <person name="Fan W."/>
            <person name="Wang S."/>
            <person name="Wang H."/>
            <person name="Wang A."/>
            <person name="Jiang F."/>
            <person name="Liu H."/>
            <person name="Zhao H."/>
            <person name="Xu D."/>
            <person name="Zhang Y."/>
        </authorList>
    </citation>
    <scope>NUCLEOTIDE SEQUENCE [LARGE SCALE GENOMIC DNA]</scope>
    <source>
        <strain evidence="2">cv. Yunnan</strain>
    </source>
</reference>
<sequence>MMNDLGKGFRLLFRMGEEAGLILRFKYYTIIIPFSCGELDGSVLNWSAVRVADLLLQESAHIHGVDAYGYPVSRMLLEIWTLRYLGMIME</sequence>
<organism evidence="1 2">
    <name type="scientific">Smallanthus sonchifolius</name>
    <dbReference type="NCBI Taxonomy" id="185202"/>
    <lineage>
        <taxon>Eukaryota</taxon>
        <taxon>Viridiplantae</taxon>
        <taxon>Streptophyta</taxon>
        <taxon>Embryophyta</taxon>
        <taxon>Tracheophyta</taxon>
        <taxon>Spermatophyta</taxon>
        <taxon>Magnoliopsida</taxon>
        <taxon>eudicotyledons</taxon>
        <taxon>Gunneridae</taxon>
        <taxon>Pentapetalae</taxon>
        <taxon>asterids</taxon>
        <taxon>campanulids</taxon>
        <taxon>Asterales</taxon>
        <taxon>Asteraceae</taxon>
        <taxon>Asteroideae</taxon>
        <taxon>Heliantheae alliance</taxon>
        <taxon>Millerieae</taxon>
        <taxon>Smallanthus</taxon>
    </lineage>
</organism>
<protein>
    <submittedName>
        <fullName evidence="1">Uncharacterized protein</fullName>
    </submittedName>
</protein>
<gene>
    <name evidence="1" type="ORF">L1987_13361</name>
</gene>
<comment type="caution">
    <text evidence="1">The sequence shown here is derived from an EMBL/GenBank/DDBJ whole genome shotgun (WGS) entry which is preliminary data.</text>
</comment>
<evidence type="ECO:0000313" key="1">
    <source>
        <dbReference type="EMBL" id="KAI3819521.1"/>
    </source>
</evidence>
<proteinExistence type="predicted"/>
<keyword evidence="2" id="KW-1185">Reference proteome</keyword>
<reference evidence="1 2" key="2">
    <citation type="journal article" date="2022" name="Mol. Ecol. Resour.">
        <title>The genomes of chicory, endive, great burdock and yacon provide insights into Asteraceae paleo-polyploidization history and plant inulin production.</title>
        <authorList>
            <person name="Fan W."/>
            <person name="Wang S."/>
            <person name="Wang H."/>
            <person name="Wang A."/>
            <person name="Jiang F."/>
            <person name="Liu H."/>
            <person name="Zhao H."/>
            <person name="Xu D."/>
            <person name="Zhang Y."/>
        </authorList>
    </citation>
    <scope>NUCLEOTIDE SEQUENCE [LARGE SCALE GENOMIC DNA]</scope>
    <source>
        <strain evidence="2">cv. Yunnan</strain>
        <tissue evidence="1">Leaves</tissue>
    </source>
</reference>
<name>A0ACB9JIF8_9ASTR</name>
<dbReference type="EMBL" id="CM042021">
    <property type="protein sequence ID" value="KAI3819521.1"/>
    <property type="molecule type" value="Genomic_DNA"/>
</dbReference>